<dbReference type="InterPro" id="IPR013217">
    <property type="entry name" value="Methyltransf_12"/>
</dbReference>
<feature type="domain" description="Methyltransferase type 12" evidence="5">
    <location>
        <begin position="94"/>
        <end position="200"/>
    </location>
</feature>
<evidence type="ECO:0000313" key="7">
    <source>
        <dbReference type="Proteomes" id="UP000612746"/>
    </source>
</evidence>
<dbReference type="GO" id="GO:0008757">
    <property type="term" value="F:S-adenosylmethionine-dependent methyltransferase activity"/>
    <property type="evidence" value="ECO:0007669"/>
    <property type="project" value="UniProtKB-ARBA"/>
</dbReference>
<organism evidence="6 7">
    <name type="scientific">Umbelopsis vinacea</name>
    <dbReference type="NCBI Taxonomy" id="44442"/>
    <lineage>
        <taxon>Eukaryota</taxon>
        <taxon>Fungi</taxon>
        <taxon>Fungi incertae sedis</taxon>
        <taxon>Mucoromycota</taxon>
        <taxon>Mucoromycotina</taxon>
        <taxon>Umbelopsidomycetes</taxon>
        <taxon>Umbelopsidales</taxon>
        <taxon>Umbelopsidaceae</taxon>
        <taxon>Umbelopsis</taxon>
    </lineage>
</organism>
<dbReference type="EC" id="2.1.1.-" evidence="4"/>
<sequence>MAADEQSGGRDKARIEMASERLESHAQRAKEAIQNDQKIVPPFWINKYKKDASRNWDIFYKRNTTKFFKDRYWLDREFEELAHKGDSNEKKICLEVGCGVGNFVFPTIAKNPNLFIYACDFSSRAIEMVKANEQYNESRCKAFVCDLTADDLCNTIPPETADLADTIAQVSAIFVLSAIPPEKMSNAIQNIFKVLKHGGSVLFRDYGLYDEAQIKFSSASDKKLDENFYVRQDGTMSYFFSLEDVQNRFEAEGFQTIANEYIYRETTNRKLEMNADRIFTQCKFVKP</sequence>
<dbReference type="InterPro" id="IPR029063">
    <property type="entry name" value="SAM-dependent_MTases_sf"/>
</dbReference>
<dbReference type="SUPFAM" id="SSF53335">
    <property type="entry name" value="S-adenosyl-L-methionine-dependent methyltransferases"/>
    <property type="match status" value="1"/>
</dbReference>
<keyword evidence="2 4" id="KW-0489">Methyltransferase</keyword>
<dbReference type="PANTHER" id="PTHR22809">
    <property type="entry name" value="METHYLTRANSFERASE-RELATED"/>
    <property type="match status" value="1"/>
</dbReference>
<evidence type="ECO:0000256" key="2">
    <source>
        <dbReference type="ARBA" id="ARBA00022603"/>
    </source>
</evidence>
<dbReference type="OrthoDB" id="417697at2759"/>
<comment type="function">
    <text evidence="4">S-adenosyl-L-methionine-dependent methyltransferase.</text>
</comment>
<dbReference type="Gene3D" id="3.40.50.150">
    <property type="entry name" value="Vaccinia Virus protein VP39"/>
    <property type="match status" value="1"/>
</dbReference>
<evidence type="ECO:0000256" key="4">
    <source>
        <dbReference type="PIRNR" id="PIRNR037755"/>
    </source>
</evidence>
<comment type="caution">
    <text evidence="6">The sequence shown here is derived from an EMBL/GenBank/DDBJ whole genome shotgun (WGS) entry which is preliminary data.</text>
</comment>
<accession>A0A8H7UNW1</accession>
<keyword evidence="3 4" id="KW-0808">Transferase</keyword>
<proteinExistence type="inferred from homology"/>
<protein>
    <recommendedName>
        <fullName evidence="4">tRNA N(3)-methylcytidine methyltransferase</fullName>
        <ecNumber evidence="4">2.1.1.-</ecNumber>
    </recommendedName>
</protein>
<dbReference type="CDD" id="cd02440">
    <property type="entry name" value="AdoMet_MTases"/>
    <property type="match status" value="1"/>
</dbReference>
<gene>
    <name evidence="6" type="ORF">INT44_001387</name>
</gene>
<dbReference type="GO" id="GO:0008173">
    <property type="term" value="F:RNA methyltransferase activity"/>
    <property type="evidence" value="ECO:0007669"/>
    <property type="project" value="UniProtKB-ARBA"/>
</dbReference>
<keyword evidence="7" id="KW-1185">Reference proteome</keyword>
<dbReference type="EMBL" id="JAEPRA010000002">
    <property type="protein sequence ID" value="KAG2188632.1"/>
    <property type="molecule type" value="Genomic_DNA"/>
</dbReference>
<name>A0A8H7UNW1_9FUNG</name>
<evidence type="ECO:0000259" key="5">
    <source>
        <dbReference type="Pfam" id="PF08242"/>
    </source>
</evidence>
<evidence type="ECO:0000256" key="3">
    <source>
        <dbReference type="ARBA" id="ARBA00022679"/>
    </source>
</evidence>
<dbReference type="AlphaFoldDB" id="A0A8H7UNW1"/>
<dbReference type="PANTHER" id="PTHR22809:SF5">
    <property type="entry name" value="TRNA N(3)-METHYLCYTIDINE METHYLTRANSFERASE METTL6"/>
    <property type="match status" value="1"/>
</dbReference>
<reference evidence="6" key="1">
    <citation type="submission" date="2020-12" db="EMBL/GenBank/DDBJ databases">
        <title>Metabolic potential, ecology and presence of endohyphal bacteria is reflected in genomic diversity of Mucoromycotina.</title>
        <authorList>
            <person name="Muszewska A."/>
            <person name="Okrasinska A."/>
            <person name="Steczkiewicz K."/>
            <person name="Drgas O."/>
            <person name="Orlowska M."/>
            <person name="Perlinska-Lenart U."/>
            <person name="Aleksandrzak-Piekarczyk T."/>
            <person name="Szatraj K."/>
            <person name="Zielenkiewicz U."/>
            <person name="Pilsyk S."/>
            <person name="Malc E."/>
            <person name="Mieczkowski P."/>
            <person name="Kruszewska J.S."/>
            <person name="Biernat P."/>
            <person name="Pawlowska J."/>
        </authorList>
    </citation>
    <scope>NUCLEOTIDE SEQUENCE</scope>
    <source>
        <strain evidence="6">WA0000051536</strain>
    </source>
</reference>
<comment type="similarity">
    <text evidence="1 4">Belongs to the methyltransferase superfamily. METL family.</text>
</comment>
<dbReference type="InterPro" id="IPR026113">
    <property type="entry name" value="METTL2/6/8-like"/>
</dbReference>
<dbReference type="Proteomes" id="UP000612746">
    <property type="component" value="Unassembled WGS sequence"/>
</dbReference>
<dbReference type="Pfam" id="PF08242">
    <property type="entry name" value="Methyltransf_12"/>
    <property type="match status" value="1"/>
</dbReference>
<evidence type="ECO:0000256" key="1">
    <source>
        <dbReference type="ARBA" id="ARBA00009725"/>
    </source>
</evidence>
<dbReference type="PIRSF" id="PIRSF037755">
    <property type="entry name" value="Mettl2_prd"/>
    <property type="match status" value="1"/>
</dbReference>
<evidence type="ECO:0000313" key="6">
    <source>
        <dbReference type="EMBL" id="KAG2188632.1"/>
    </source>
</evidence>
<dbReference type="GO" id="GO:0032259">
    <property type="term" value="P:methylation"/>
    <property type="evidence" value="ECO:0007669"/>
    <property type="project" value="UniProtKB-KW"/>
</dbReference>